<comment type="caution">
    <text evidence="1">The sequence shown here is derived from an EMBL/GenBank/DDBJ whole genome shotgun (WGS) entry which is preliminary data.</text>
</comment>
<protein>
    <submittedName>
        <fullName evidence="1">Uncharacterized protein</fullName>
    </submittedName>
</protein>
<proteinExistence type="predicted"/>
<dbReference type="EMBL" id="ABVR01000040">
    <property type="protein sequence ID" value="EEG89813.1"/>
    <property type="molecule type" value="Genomic_DNA"/>
</dbReference>
<organism evidence="1 2">
    <name type="scientific">Coprococcus comes ATCC 27758</name>
    <dbReference type="NCBI Taxonomy" id="470146"/>
    <lineage>
        <taxon>Bacteria</taxon>
        <taxon>Bacillati</taxon>
        <taxon>Bacillota</taxon>
        <taxon>Clostridia</taxon>
        <taxon>Lachnospirales</taxon>
        <taxon>Lachnospiraceae</taxon>
        <taxon>Coprococcus</taxon>
    </lineage>
</organism>
<dbReference type="HOGENOM" id="CLU_3214916_0_0_9"/>
<evidence type="ECO:0000313" key="2">
    <source>
        <dbReference type="Proteomes" id="UP000003793"/>
    </source>
</evidence>
<reference evidence="1 2" key="1">
    <citation type="submission" date="2009-02" db="EMBL/GenBank/DDBJ databases">
        <authorList>
            <person name="Fulton L."/>
            <person name="Clifton S."/>
            <person name="Fulton B."/>
            <person name="Xu J."/>
            <person name="Minx P."/>
            <person name="Pepin K.H."/>
            <person name="Johnson M."/>
            <person name="Bhonagiri V."/>
            <person name="Nash W.E."/>
            <person name="Mardis E.R."/>
            <person name="Wilson R.K."/>
        </authorList>
    </citation>
    <scope>NUCLEOTIDE SEQUENCE [LARGE SCALE GENOMIC DNA]</scope>
    <source>
        <strain evidence="1 2">ATCC 27758</strain>
    </source>
</reference>
<evidence type="ECO:0000313" key="1">
    <source>
        <dbReference type="EMBL" id="EEG89813.1"/>
    </source>
</evidence>
<dbReference type="Proteomes" id="UP000003793">
    <property type="component" value="Unassembled WGS sequence"/>
</dbReference>
<sequence length="44" mass="5271">MIFISLFFHSCKFLIKLLIKSKDPFVRVVPDTQKGIRFHFFVKV</sequence>
<reference evidence="1 2" key="2">
    <citation type="submission" date="2009-03" db="EMBL/GenBank/DDBJ databases">
        <title>Draft genome sequence of Coprococcus comes (ATCC 27758).</title>
        <authorList>
            <person name="Sudarsanam P."/>
            <person name="Ley R."/>
            <person name="Guruge J."/>
            <person name="Turnbaugh P.J."/>
            <person name="Mahowald M."/>
            <person name="Liep D."/>
            <person name="Gordon J."/>
        </authorList>
    </citation>
    <scope>NUCLEOTIDE SEQUENCE [LARGE SCALE GENOMIC DNA]</scope>
    <source>
        <strain evidence="1 2">ATCC 27758</strain>
    </source>
</reference>
<dbReference type="AlphaFoldDB" id="C0B961"/>
<gene>
    <name evidence="1" type="ORF">COPCOM_01687</name>
</gene>
<name>C0B961_9FIRM</name>
<accession>C0B961</accession>